<feature type="region of interest" description="Disordered" evidence="1">
    <location>
        <begin position="1"/>
        <end position="262"/>
    </location>
</feature>
<feature type="compositionally biased region" description="Polar residues" evidence="1">
    <location>
        <begin position="1054"/>
        <end position="1085"/>
    </location>
</feature>
<gene>
    <name evidence="2" type="ORF">MKZ38_004614</name>
</gene>
<name>A0AAD5RME3_9PEZI</name>
<feature type="compositionally biased region" description="Low complexity" evidence="1">
    <location>
        <begin position="721"/>
        <end position="742"/>
    </location>
</feature>
<feature type="compositionally biased region" description="Low complexity" evidence="1">
    <location>
        <begin position="914"/>
        <end position="924"/>
    </location>
</feature>
<feature type="compositionally biased region" description="Polar residues" evidence="1">
    <location>
        <begin position="1173"/>
        <end position="1182"/>
    </location>
</feature>
<reference evidence="2" key="1">
    <citation type="submission" date="2022-07" db="EMBL/GenBank/DDBJ databases">
        <title>Draft genome sequence of Zalerion maritima ATCC 34329, a (micro)plastics degrading marine fungus.</title>
        <authorList>
            <person name="Paco A."/>
            <person name="Goncalves M.F.M."/>
            <person name="Rocha-Santos T.A.P."/>
            <person name="Alves A."/>
        </authorList>
    </citation>
    <scope>NUCLEOTIDE SEQUENCE</scope>
    <source>
        <strain evidence="2">ATCC 34329</strain>
    </source>
</reference>
<feature type="compositionally biased region" description="Basic and acidic residues" evidence="1">
    <location>
        <begin position="1027"/>
        <end position="1049"/>
    </location>
</feature>
<feature type="region of interest" description="Disordered" evidence="1">
    <location>
        <begin position="1003"/>
        <end position="1570"/>
    </location>
</feature>
<evidence type="ECO:0000313" key="2">
    <source>
        <dbReference type="EMBL" id="KAJ2897542.1"/>
    </source>
</evidence>
<feature type="compositionally biased region" description="Low complexity" evidence="1">
    <location>
        <begin position="63"/>
        <end position="73"/>
    </location>
</feature>
<feature type="compositionally biased region" description="Polar residues" evidence="1">
    <location>
        <begin position="1545"/>
        <end position="1557"/>
    </location>
</feature>
<feature type="compositionally biased region" description="Polar residues" evidence="1">
    <location>
        <begin position="47"/>
        <end position="57"/>
    </location>
</feature>
<accession>A0AAD5RME3</accession>
<feature type="compositionally biased region" description="Basic and acidic residues" evidence="1">
    <location>
        <begin position="305"/>
        <end position="319"/>
    </location>
</feature>
<feature type="compositionally biased region" description="Basic and acidic residues" evidence="1">
    <location>
        <begin position="471"/>
        <end position="480"/>
    </location>
</feature>
<proteinExistence type="predicted"/>
<feature type="compositionally biased region" description="Basic and acidic residues" evidence="1">
    <location>
        <begin position="1472"/>
        <end position="1484"/>
    </location>
</feature>
<feature type="compositionally biased region" description="Polar residues" evidence="1">
    <location>
        <begin position="292"/>
        <end position="302"/>
    </location>
</feature>
<feature type="compositionally biased region" description="Polar residues" evidence="1">
    <location>
        <begin position="929"/>
        <end position="960"/>
    </location>
</feature>
<protein>
    <submittedName>
        <fullName evidence="2">Uncharacterized protein</fullName>
    </submittedName>
</protein>
<feature type="compositionally biased region" description="Basic residues" evidence="1">
    <location>
        <begin position="1440"/>
        <end position="1455"/>
    </location>
</feature>
<feature type="compositionally biased region" description="Low complexity" evidence="1">
    <location>
        <begin position="30"/>
        <end position="45"/>
    </location>
</feature>
<sequence>MNSQPLNAQTANPSAATAAASAFMNRRESSSSLSSAAAAAALKALPTSPTRVGNIQTKRAVRRSASVSSRASSDATQPMSLQRKPSSSSMTDRTFRSRSPSPRRPDIAPSDADAPPVPSLPNDVPSTTHNRKAPARSPSHRKHSSLNMPGFRVASEKIGREGQPSWFGPPVGDTSNVRTSDRAMTEPYPSAAQDTRPGSRGSSVNFSYPARAKPGSPSPPVSPISPSVAASSEKSHQGAKKRRPMSDPDISRSLVYDPNSRRMVLRAELVAIEQTIQDASERPVRKKKHGPSRSNSHLSRGSVSRPKEAPRQPEPRHQQPETMSASSSLDDELHEPAVKARVAPSAKSHRAKKPISSHTALDTQEDGSRKLNVPQSSQVLSKKPSVVREEPELEQEAELEEPRPSSRQDSTSLHVSSQIGARVASSTAPHHTTEEPVLESVPEETIGQPGVTRFVSPARAQESTNPGPSAQRHETLRNERVQSNSPVRAPRFAPAPENLTVKHSPPPRSVSPRKSALKHHAPPRDMSPSDTSESSAPPWPIPENQSQEPGSAARKKSARVSFDDKNTKIVSKAAPLGVVEPDPEPTASANSKRPWYSHIGRSKKKDIPGIDEDEIIMKPRPALPSFGSVRGERKVREEENVAEERPLVRPNDAAYSPAYSETPPPEPAPATMDDEMGGLAFSNDQAIGAILSQDQTSRNAANISRYREPLPPVVTSVEGYLSSSDSATTSSESEGSATLAGSQQQYDSGSAPQAKAPSPGAVEEAMSSGEEFEDTSQFVLVEPVTPQPEDHDVNVPAISVTQPSPTPTQPHRYSPHPPGRFPDEPNISDDDSTPTGPSAPSKPLSSPSSDDLPVLGSTVSGSAPIVMPAPTQTQDESGSESSASIYSDAYEDLSDIEGGFMSIDAVVETPPSAPAAQPVSQSKPLQPIPESNLSTPTKGQPPSVSTDTTVQASPSETTMQPSPPPLPTIPSNMEDEWEHAKAYWRSLSMEKRMQLEREALEEAGVEADLDGEEPVSKAPTRKKSIERRKMESAIRNEMDRKSRQRDSERVYQIQPGSKATHQAIPSPTMRTSMRQQTAPVAQVSQGPKLRKSLRSNGSAVPAASPIPAPAPAPAQSQAQTSFSQRQKSQTGASKPGPSQAPARAHGRAMSHDTTVMASTSAVPPHRIKPSLRRQGSSDSVSSFKRVRKSPAEHGFRMSMRSPSPQVQAGGGRFRLRSLSPSGSPFRRNPVESSPTITRPVTSTGGHFRGTLRGAPTGEDPSRKGGLHMPSFGRRHSEQKHKHGFFGRNKVDSLLGDSSDEDTGMPLTFRSRFGDSSDDDPPAPARTKPKGAGMMAKTMRGGTKTSRDTLSRGKQPAAPSFTPAQAQAQTRGAEAKDEESSPSLPDSSDESAPPHPVSAPTTPSRTLSNGKTLRRNGSGRDALSSTGRPAGEDTPGARPGSSRRRASIMSVLRRKKADPEPGAIRRAGTTESWARRDTRLERSRSELAAIRGSGGGNDGKDWPLSAGEDGQSPDSSPVDENADKRLEAGVEQGDVDDGRPVGARRVSTTQGLMSTTGVGSEAGSVATGSKKKKFGKLRRMFRLDD</sequence>
<feature type="compositionally biased region" description="Polar residues" evidence="1">
    <location>
        <begin position="1398"/>
        <end position="1410"/>
    </location>
</feature>
<feature type="compositionally biased region" description="Acidic residues" evidence="1">
    <location>
        <begin position="1003"/>
        <end position="1013"/>
    </location>
</feature>
<feature type="compositionally biased region" description="Polar residues" evidence="1">
    <location>
        <begin position="1151"/>
        <end position="1161"/>
    </location>
</feature>
<feature type="compositionally biased region" description="Polar residues" evidence="1">
    <location>
        <begin position="74"/>
        <end position="92"/>
    </location>
</feature>
<feature type="compositionally biased region" description="Basic residues" evidence="1">
    <location>
        <begin position="129"/>
        <end position="144"/>
    </location>
</feature>
<feature type="compositionally biased region" description="Low complexity" evidence="1">
    <location>
        <begin position="838"/>
        <end position="853"/>
    </location>
</feature>
<feature type="compositionally biased region" description="Low complexity" evidence="1">
    <location>
        <begin position="7"/>
        <end position="22"/>
    </location>
</feature>
<keyword evidence="3" id="KW-1185">Reference proteome</keyword>
<organism evidence="2 3">
    <name type="scientific">Zalerion maritima</name>
    <dbReference type="NCBI Taxonomy" id="339359"/>
    <lineage>
        <taxon>Eukaryota</taxon>
        <taxon>Fungi</taxon>
        <taxon>Dikarya</taxon>
        <taxon>Ascomycota</taxon>
        <taxon>Pezizomycotina</taxon>
        <taxon>Sordariomycetes</taxon>
        <taxon>Lulworthiomycetidae</taxon>
        <taxon>Lulworthiales</taxon>
        <taxon>Lulworthiaceae</taxon>
        <taxon>Zalerion</taxon>
    </lineage>
</organism>
<feature type="compositionally biased region" description="Basic and acidic residues" evidence="1">
    <location>
        <begin position="630"/>
        <end position="647"/>
    </location>
</feature>
<evidence type="ECO:0000256" key="1">
    <source>
        <dbReference type="SAM" id="MobiDB-lite"/>
    </source>
</evidence>
<feature type="compositionally biased region" description="Polar residues" evidence="1">
    <location>
        <begin position="692"/>
        <end position="702"/>
    </location>
</feature>
<feature type="compositionally biased region" description="Basic residues" evidence="1">
    <location>
        <begin position="1272"/>
        <end position="1284"/>
    </location>
</feature>
<feature type="compositionally biased region" description="Polar residues" evidence="1">
    <location>
        <begin position="407"/>
        <end position="430"/>
    </location>
</feature>
<feature type="region of interest" description="Disordered" evidence="1">
    <location>
        <begin position="275"/>
        <end position="972"/>
    </location>
</feature>
<feature type="compositionally biased region" description="Polar residues" evidence="1">
    <location>
        <begin position="1230"/>
        <end position="1244"/>
    </location>
</feature>
<feature type="compositionally biased region" description="Low complexity" evidence="1">
    <location>
        <begin position="875"/>
        <end position="888"/>
    </location>
</feature>
<dbReference type="EMBL" id="JAKWBI020000271">
    <property type="protein sequence ID" value="KAJ2897542.1"/>
    <property type="molecule type" value="Genomic_DNA"/>
</dbReference>
<feature type="compositionally biased region" description="Low complexity" evidence="1">
    <location>
        <begin position="1113"/>
        <end position="1126"/>
    </location>
</feature>
<dbReference type="Proteomes" id="UP001201980">
    <property type="component" value="Unassembled WGS sequence"/>
</dbReference>
<comment type="caution">
    <text evidence="2">The sequence shown here is derived from an EMBL/GenBank/DDBJ whole genome shotgun (WGS) entry which is preliminary data.</text>
</comment>
<evidence type="ECO:0000313" key="3">
    <source>
        <dbReference type="Proteomes" id="UP001201980"/>
    </source>
</evidence>